<dbReference type="PANTHER" id="PTHR36511:SF4">
    <property type="entry name" value="ANTITOXIN MQSA"/>
    <property type="match status" value="1"/>
</dbReference>
<dbReference type="KEGG" id="nwr:E3U44_06825"/>
<dbReference type="InterPro" id="IPR052359">
    <property type="entry name" value="HTH-type_reg/antitoxin"/>
</dbReference>
<proteinExistence type="predicted"/>
<sequence length="106" mass="11745">MTLNEVFKSIKQGLQEAIEHVEGKPVKAIVHKHESVDVKAIREKVGMTQTEFAASFGISLGTLRHWERGDRKPHGPALVLLNVVAREPKAVIRALAQSKPNMSLNE</sequence>
<dbReference type="PROSITE" id="PS50943">
    <property type="entry name" value="HTH_CROC1"/>
    <property type="match status" value="1"/>
</dbReference>
<dbReference type="GO" id="GO:0003677">
    <property type="term" value="F:DNA binding"/>
    <property type="evidence" value="ECO:0007669"/>
    <property type="project" value="UniProtKB-KW"/>
</dbReference>
<dbReference type="Proteomes" id="UP000294325">
    <property type="component" value="Chromosome"/>
</dbReference>
<dbReference type="SUPFAM" id="SSF47413">
    <property type="entry name" value="lambda repressor-like DNA-binding domains"/>
    <property type="match status" value="1"/>
</dbReference>
<evidence type="ECO:0000313" key="5">
    <source>
        <dbReference type="EMBL" id="QBQ54251.1"/>
    </source>
</evidence>
<dbReference type="EMBL" id="CP038033">
    <property type="protein sequence ID" value="QBQ54251.1"/>
    <property type="molecule type" value="Genomic_DNA"/>
</dbReference>
<reference evidence="5 6" key="1">
    <citation type="submission" date="2019-03" db="EMBL/GenBank/DDBJ databases">
        <title>The genome sequence of Nitrosococcus wardiae strain D1FHST reveals the archetypal metabolic capacity of ammonia-oxidizing Gammaproteobacteria.</title>
        <authorList>
            <person name="Wang L."/>
            <person name="Lim C.K."/>
            <person name="Hanson T.E."/>
            <person name="Dang H."/>
            <person name="Klotz M.G."/>
        </authorList>
    </citation>
    <scope>NUCLEOTIDE SEQUENCE [LARGE SCALE GENOMIC DNA]</scope>
    <source>
        <strain evidence="5 6">D1FHS</strain>
    </source>
</reference>
<keyword evidence="6" id="KW-1185">Reference proteome</keyword>
<protein>
    <submittedName>
        <fullName evidence="5">Helix-turn-helix domain-containing protein</fullName>
    </submittedName>
</protein>
<dbReference type="Pfam" id="PF01381">
    <property type="entry name" value="HTH_3"/>
    <property type="match status" value="1"/>
</dbReference>
<gene>
    <name evidence="5" type="ORF">E3U44_06825</name>
</gene>
<feature type="domain" description="HTH cro/C1-type" evidence="4">
    <location>
        <begin position="38"/>
        <end position="73"/>
    </location>
</feature>
<name>A0A4P7BWC9_9GAMM</name>
<dbReference type="Gene3D" id="1.10.260.40">
    <property type="entry name" value="lambda repressor-like DNA-binding domains"/>
    <property type="match status" value="1"/>
</dbReference>
<dbReference type="OrthoDB" id="9799384at2"/>
<keyword evidence="2" id="KW-0238">DNA-binding</keyword>
<accession>A0A4P7BWC9</accession>
<organism evidence="5 6">
    <name type="scientific">Nitrosococcus wardiae</name>
    <dbReference type="NCBI Taxonomy" id="1814290"/>
    <lineage>
        <taxon>Bacteria</taxon>
        <taxon>Pseudomonadati</taxon>
        <taxon>Pseudomonadota</taxon>
        <taxon>Gammaproteobacteria</taxon>
        <taxon>Chromatiales</taxon>
        <taxon>Chromatiaceae</taxon>
        <taxon>Nitrosococcus</taxon>
    </lineage>
</organism>
<evidence type="ECO:0000313" key="6">
    <source>
        <dbReference type="Proteomes" id="UP000294325"/>
    </source>
</evidence>
<dbReference type="InterPro" id="IPR001387">
    <property type="entry name" value="Cro/C1-type_HTH"/>
</dbReference>
<evidence type="ECO:0000259" key="4">
    <source>
        <dbReference type="PROSITE" id="PS50943"/>
    </source>
</evidence>
<dbReference type="InterPro" id="IPR047761">
    <property type="entry name" value="NadS-like"/>
</dbReference>
<dbReference type="NCBIfam" id="NF041265">
    <property type="entry name" value="NadS"/>
    <property type="match status" value="1"/>
</dbReference>
<dbReference type="AlphaFoldDB" id="A0A4P7BWC9"/>
<evidence type="ECO:0000256" key="3">
    <source>
        <dbReference type="ARBA" id="ARBA00023163"/>
    </source>
</evidence>
<keyword evidence="3" id="KW-0804">Transcription</keyword>
<keyword evidence="1" id="KW-0805">Transcription regulation</keyword>
<evidence type="ECO:0000256" key="2">
    <source>
        <dbReference type="ARBA" id="ARBA00023125"/>
    </source>
</evidence>
<dbReference type="InterPro" id="IPR010982">
    <property type="entry name" value="Lambda_DNA-bd_dom_sf"/>
</dbReference>
<evidence type="ECO:0000256" key="1">
    <source>
        <dbReference type="ARBA" id="ARBA00023015"/>
    </source>
</evidence>
<dbReference type="CDD" id="cd00093">
    <property type="entry name" value="HTH_XRE"/>
    <property type="match status" value="1"/>
</dbReference>
<dbReference type="PANTHER" id="PTHR36511">
    <property type="entry name" value="MERR FAMILY BACTERIAL REGULATORY PROTEIN"/>
    <property type="match status" value="1"/>
</dbReference>
<dbReference type="SMART" id="SM00530">
    <property type="entry name" value="HTH_XRE"/>
    <property type="match status" value="1"/>
</dbReference>